<sequence length="188" mass="20836">MNKIHIATIAFCIVATNALKAQTGISASGITSGTGMVYNLASKENTKGSRYLFDTWAKGYVVDKTGNTVKNDNYSFNYDKINGSLLLSQDKQTAIDVSKDQVKTFTVYDKADQPLNFEYVPAIDATHFVQALSTGSKYKVYKLTKTTLVKADFKSDGMTSSGNKFDEYVDEPGYYVIDVKTNGVQRWH</sequence>
<accession>A0ABP7PVE9</accession>
<proteinExistence type="predicted"/>
<feature type="signal peptide" evidence="1">
    <location>
        <begin position="1"/>
        <end position="20"/>
    </location>
</feature>
<dbReference type="EMBL" id="BAAAZC010000015">
    <property type="protein sequence ID" value="GAA3971946.1"/>
    <property type="molecule type" value="Genomic_DNA"/>
</dbReference>
<dbReference type="Proteomes" id="UP001500742">
    <property type="component" value="Unassembled WGS sequence"/>
</dbReference>
<dbReference type="RefSeq" id="WP_259091579.1">
    <property type="nucleotide sequence ID" value="NZ_BAAAZC010000015.1"/>
</dbReference>
<comment type="caution">
    <text evidence="2">The sequence shown here is derived from an EMBL/GenBank/DDBJ whole genome shotgun (WGS) entry which is preliminary data.</text>
</comment>
<gene>
    <name evidence="2" type="ORF">GCM10022210_21880</name>
</gene>
<evidence type="ECO:0000256" key="1">
    <source>
        <dbReference type="SAM" id="SignalP"/>
    </source>
</evidence>
<name>A0ABP7PVE9_9SPHI</name>
<evidence type="ECO:0000313" key="2">
    <source>
        <dbReference type="EMBL" id="GAA3971946.1"/>
    </source>
</evidence>
<keyword evidence="3" id="KW-1185">Reference proteome</keyword>
<evidence type="ECO:0000313" key="3">
    <source>
        <dbReference type="Proteomes" id="UP001500742"/>
    </source>
</evidence>
<organism evidence="2 3">
    <name type="scientific">Mucilaginibacter dorajii</name>
    <dbReference type="NCBI Taxonomy" id="692994"/>
    <lineage>
        <taxon>Bacteria</taxon>
        <taxon>Pseudomonadati</taxon>
        <taxon>Bacteroidota</taxon>
        <taxon>Sphingobacteriia</taxon>
        <taxon>Sphingobacteriales</taxon>
        <taxon>Sphingobacteriaceae</taxon>
        <taxon>Mucilaginibacter</taxon>
    </lineage>
</organism>
<protein>
    <submittedName>
        <fullName evidence="2">Uncharacterized protein</fullName>
    </submittedName>
</protein>
<reference evidence="3" key="1">
    <citation type="journal article" date="2019" name="Int. J. Syst. Evol. Microbiol.">
        <title>The Global Catalogue of Microorganisms (GCM) 10K type strain sequencing project: providing services to taxonomists for standard genome sequencing and annotation.</title>
        <authorList>
            <consortium name="The Broad Institute Genomics Platform"/>
            <consortium name="The Broad Institute Genome Sequencing Center for Infectious Disease"/>
            <person name="Wu L."/>
            <person name="Ma J."/>
        </authorList>
    </citation>
    <scope>NUCLEOTIDE SEQUENCE [LARGE SCALE GENOMIC DNA]</scope>
    <source>
        <strain evidence="3">JCM 16601</strain>
    </source>
</reference>
<keyword evidence="1" id="KW-0732">Signal</keyword>
<feature type="chain" id="PRO_5045313354" evidence="1">
    <location>
        <begin position="21"/>
        <end position="188"/>
    </location>
</feature>